<comment type="caution">
    <text evidence="2">The sequence shown here is derived from an EMBL/GenBank/DDBJ whole genome shotgun (WGS) entry which is preliminary data.</text>
</comment>
<sequence length="137" mass="15408">MSTYGERYSEHHGDPGQSSSGPARADGYTHGCGKDSSHAHPHHRSVPDMHPSGYNQQRHEGRPDEYEKSYMDQPYHGYNEPPHYSDPRGPYENHSVAGDGSRGLKDMFYKKPPADYSGVYGADYKPEISHIDATMRI</sequence>
<evidence type="ECO:0000313" key="2">
    <source>
        <dbReference type="EMBL" id="KAJ1718656.1"/>
    </source>
</evidence>
<dbReference type="OrthoDB" id="5583606at2759"/>
<reference evidence="2" key="1">
    <citation type="submission" date="2022-07" db="EMBL/GenBank/DDBJ databases">
        <title>Phylogenomic reconstructions and comparative analyses of Kickxellomycotina fungi.</title>
        <authorList>
            <person name="Reynolds N.K."/>
            <person name="Stajich J.E."/>
            <person name="Barry K."/>
            <person name="Grigoriev I.V."/>
            <person name="Crous P."/>
            <person name="Smith M.E."/>
        </authorList>
    </citation>
    <scope>NUCLEOTIDE SEQUENCE</scope>
    <source>
        <strain evidence="2">NBRC 32514</strain>
    </source>
</reference>
<name>A0A9W7XSS0_9FUNG</name>
<evidence type="ECO:0000313" key="3">
    <source>
        <dbReference type="Proteomes" id="UP001149813"/>
    </source>
</evidence>
<keyword evidence="3" id="KW-1185">Reference proteome</keyword>
<protein>
    <submittedName>
        <fullName evidence="2">Uncharacterized protein</fullName>
    </submittedName>
</protein>
<accession>A0A9W7XSS0</accession>
<organism evidence="2 3">
    <name type="scientific">Coemansia erecta</name>
    <dbReference type="NCBI Taxonomy" id="147472"/>
    <lineage>
        <taxon>Eukaryota</taxon>
        <taxon>Fungi</taxon>
        <taxon>Fungi incertae sedis</taxon>
        <taxon>Zoopagomycota</taxon>
        <taxon>Kickxellomycotina</taxon>
        <taxon>Kickxellomycetes</taxon>
        <taxon>Kickxellales</taxon>
        <taxon>Kickxellaceae</taxon>
        <taxon>Coemansia</taxon>
    </lineage>
</organism>
<dbReference type="Proteomes" id="UP001149813">
    <property type="component" value="Unassembled WGS sequence"/>
</dbReference>
<dbReference type="AlphaFoldDB" id="A0A9W7XSS0"/>
<evidence type="ECO:0000256" key="1">
    <source>
        <dbReference type="SAM" id="MobiDB-lite"/>
    </source>
</evidence>
<dbReference type="EMBL" id="JANBOJ010000744">
    <property type="protein sequence ID" value="KAJ1718656.1"/>
    <property type="molecule type" value="Genomic_DNA"/>
</dbReference>
<feature type="compositionally biased region" description="Basic and acidic residues" evidence="1">
    <location>
        <begin position="57"/>
        <end position="70"/>
    </location>
</feature>
<proteinExistence type="predicted"/>
<feature type="region of interest" description="Disordered" evidence="1">
    <location>
        <begin position="1"/>
        <end position="100"/>
    </location>
</feature>
<gene>
    <name evidence="2" type="ORF">LPJ53_006394</name>
</gene>